<keyword evidence="3" id="KW-1003">Cell membrane</keyword>
<evidence type="ECO:0000256" key="3">
    <source>
        <dbReference type="ARBA" id="ARBA00022475"/>
    </source>
</evidence>
<protein>
    <submittedName>
        <fullName evidence="9">Carbohydrate ABC transporter membrane protein 1, CUT1 family</fullName>
    </submittedName>
</protein>
<dbReference type="PANTHER" id="PTHR43227">
    <property type="entry name" value="BLL4140 PROTEIN"/>
    <property type="match status" value="1"/>
</dbReference>
<dbReference type="EMBL" id="FNEV01000003">
    <property type="protein sequence ID" value="SDJ26250.1"/>
    <property type="molecule type" value="Genomic_DNA"/>
</dbReference>
<gene>
    <name evidence="9" type="ORF">SAMN04490247_1348</name>
</gene>
<evidence type="ECO:0000256" key="4">
    <source>
        <dbReference type="ARBA" id="ARBA00022692"/>
    </source>
</evidence>
<organism evidence="9 10">
    <name type="scientific">Salimicrobium halophilum</name>
    <dbReference type="NCBI Taxonomy" id="86666"/>
    <lineage>
        <taxon>Bacteria</taxon>
        <taxon>Bacillati</taxon>
        <taxon>Bacillota</taxon>
        <taxon>Bacilli</taxon>
        <taxon>Bacillales</taxon>
        <taxon>Bacillaceae</taxon>
        <taxon>Salimicrobium</taxon>
    </lineage>
</organism>
<feature type="domain" description="ABC transmembrane type-1" evidence="8">
    <location>
        <begin position="78"/>
        <end position="292"/>
    </location>
</feature>
<dbReference type="PROSITE" id="PS50928">
    <property type="entry name" value="ABC_TM1"/>
    <property type="match status" value="1"/>
</dbReference>
<evidence type="ECO:0000256" key="5">
    <source>
        <dbReference type="ARBA" id="ARBA00022989"/>
    </source>
</evidence>
<dbReference type="InterPro" id="IPR050809">
    <property type="entry name" value="UgpAE/MalFG_permease"/>
</dbReference>
<dbReference type="STRING" id="86666.SAMN04490247_1348"/>
<dbReference type="PANTHER" id="PTHR43227:SF7">
    <property type="entry name" value="ARABINOOLIGOSACCHARIDES TRANSPORT SYSTEM PERMEASE PROTEIN ARAP"/>
    <property type="match status" value="1"/>
</dbReference>
<proteinExistence type="inferred from homology"/>
<comment type="similarity">
    <text evidence="7">Belongs to the binding-protein-dependent transport system permease family.</text>
</comment>
<evidence type="ECO:0000313" key="10">
    <source>
        <dbReference type="Proteomes" id="UP000199225"/>
    </source>
</evidence>
<keyword evidence="10" id="KW-1185">Reference proteome</keyword>
<sequence length="300" mass="33700">MVAKQTRVRKKKNRIRKAMPYLLVGPLVIWILLTVFLPLSSVIRESFYSTGFVGTQGDFVGFENYMNVFGSAAYWGAWQKSLLWVVGNMVVQTILAFSVALLLNNNRKISQMARTWMIIPWVIPTIVVAIFWQWILNGSYGVLNDVLLSLNIIGEPLNLLGDSTWSLFVIIFINSWHWFPFLAVILLAGLSGIPKELYEASAMDGANKWQEFWKITLPSLQHTTFALGLVGTLWMFNIFDLIHSLTEGGPAGTTTTVPVLIYQEAFESYNLGNASAMSVVTALFLIMFAVLFVRFAAPKD</sequence>
<feature type="transmembrane region" description="Helical" evidence="7">
    <location>
        <begin position="115"/>
        <end position="135"/>
    </location>
</feature>
<dbReference type="InterPro" id="IPR035906">
    <property type="entry name" value="MetI-like_sf"/>
</dbReference>
<comment type="subcellular location">
    <subcellularLocation>
        <location evidence="1 7">Cell membrane</location>
        <topology evidence="1 7">Multi-pass membrane protein</topology>
    </subcellularLocation>
</comment>
<name>A0A1G8SC45_9BACI</name>
<evidence type="ECO:0000313" key="9">
    <source>
        <dbReference type="EMBL" id="SDJ26250.1"/>
    </source>
</evidence>
<dbReference type="Proteomes" id="UP000199225">
    <property type="component" value="Unassembled WGS sequence"/>
</dbReference>
<keyword evidence="5 7" id="KW-1133">Transmembrane helix</keyword>
<keyword evidence="6 7" id="KW-0472">Membrane</keyword>
<dbReference type="Gene3D" id="1.10.3720.10">
    <property type="entry name" value="MetI-like"/>
    <property type="match status" value="1"/>
</dbReference>
<dbReference type="InterPro" id="IPR000515">
    <property type="entry name" value="MetI-like"/>
</dbReference>
<dbReference type="CDD" id="cd06261">
    <property type="entry name" value="TM_PBP2"/>
    <property type="match status" value="1"/>
</dbReference>
<reference evidence="10" key="1">
    <citation type="submission" date="2016-10" db="EMBL/GenBank/DDBJ databases">
        <authorList>
            <person name="Varghese N."/>
            <person name="Submissions S."/>
        </authorList>
    </citation>
    <scope>NUCLEOTIDE SEQUENCE [LARGE SCALE GENOMIC DNA]</scope>
    <source>
        <strain evidence="10">DSM 4771</strain>
    </source>
</reference>
<dbReference type="GO" id="GO:0055085">
    <property type="term" value="P:transmembrane transport"/>
    <property type="evidence" value="ECO:0007669"/>
    <property type="project" value="InterPro"/>
</dbReference>
<keyword evidence="2 7" id="KW-0813">Transport</keyword>
<dbReference type="Pfam" id="PF00528">
    <property type="entry name" value="BPD_transp_1"/>
    <property type="match status" value="1"/>
</dbReference>
<feature type="transmembrane region" description="Helical" evidence="7">
    <location>
        <begin position="21"/>
        <end position="43"/>
    </location>
</feature>
<evidence type="ECO:0000256" key="6">
    <source>
        <dbReference type="ARBA" id="ARBA00023136"/>
    </source>
</evidence>
<evidence type="ECO:0000256" key="2">
    <source>
        <dbReference type="ARBA" id="ARBA00022448"/>
    </source>
</evidence>
<keyword evidence="4 7" id="KW-0812">Transmembrane</keyword>
<dbReference type="SUPFAM" id="SSF161098">
    <property type="entry name" value="MetI-like"/>
    <property type="match status" value="1"/>
</dbReference>
<accession>A0A1G8SC45</accession>
<evidence type="ECO:0000256" key="1">
    <source>
        <dbReference type="ARBA" id="ARBA00004651"/>
    </source>
</evidence>
<feature type="transmembrane region" description="Helical" evidence="7">
    <location>
        <begin position="82"/>
        <end position="103"/>
    </location>
</feature>
<feature type="transmembrane region" description="Helical" evidence="7">
    <location>
        <begin position="212"/>
        <end position="236"/>
    </location>
</feature>
<evidence type="ECO:0000259" key="8">
    <source>
        <dbReference type="PROSITE" id="PS50928"/>
    </source>
</evidence>
<dbReference type="AlphaFoldDB" id="A0A1G8SC45"/>
<feature type="transmembrane region" description="Helical" evidence="7">
    <location>
        <begin position="165"/>
        <end position="191"/>
    </location>
</feature>
<feature type="transmembrane region" description="Helical" evidence="7">
    <location>
        <begin position="276"/>
        <end position="297"/>
    </location>
</feature>
<dbReference type="GO" id="GO:0005886">
    <property type="term" value="C:plasma membrane"/>
    <property type="evidence" value="ECO:0007669"/>
    <property type="project" value="UniProtKB-SubCell"/>
</dbReference>
<evidence type="ECO:0000256" key="7">
    <source>
        <dbReference type="RuleBase" id="RU363032"/>
    </source>
</evidence>